<feature type="domain" description="Putative auto-transporter adhesin head GIN" evidence="3">
    <location>
        <begin position="29"/>
        <end position="110"/>
    </location>
</feature>
<protein>
    <recommendedName>
        <fullName evidence="3">Putative auto-transporter adhesin head GIN domain-containing protein</fullName>
    </recommendedName>
</protein>
<organism evidence="4 5">
    <name type="scientific">Rhizomicrobium electricum</name>
    <dbReference type="NCBI Taxonomy" id="480070"/>
    <lineage>
        <taxon>Bacteria</taxon>
        <taxon>Pseudomonadati</taxon>
        <taxon>Pseudomonadota</taxon>
        <taxon>Alphaproteobacteria</taxon>
        <taxon>Micropepsales</taxon>
        <taxon>Micropepsaceae</taxon>
        <taxon>Rhizomicrobium</taxon>
    </lineage>
</organism>
<feature type="signal peptide" evidence="2">
    <location>
        <begin position="1"/>
        <end position="20"/>
    </location>
</feature>
<dbReference type="Proteomes" id="UP001499951">
    <property type="component" value="Unassembled WGS sequence"/>
</dbReference>
<accession>A0ABN1F9N2</accession>
<dbReference type="EMBL" id="BAAADD010000011">
    <property type="protein sequence ID" value="GAA0585445.1"/>
    <property type="molecule type" value="Genomic_DNA"/>
</dbReference>
<evidence type="ECO:0000313" key="4">
    <source>
        <dbReference type="EMBL" id="GAA0585445.1"/>
    </source>
</evidence>
<reference evidence="4 5" key="1">
    <citation type="journal article" date="2019" name="Int. J. Syst. Evol. Microbiol.">
        <title>The Global Catalogue of Microorganisms (GCM) 10K type strain sequencing project: providing services to taxonomists for standard genome sequencing and annotation.</title>
        <authorList>
            <consortium name="The Broad Institute Genomics Platform"/>
            <consortium name="The Broad Institute Genome Sequencing Center for Infectious Disease"/>
            <person name="Wu L."/>
            <person name="Ma J."/>
        </authorList>
    </citation>
    <scope>NUCLEOTIDE SEQUENCE [LARGE SCALE GENOMIC DNA]</scope>
    <source>
        <strain evidence="4 5">JCM 15089</strain>
    </source>
</reference>
<feature type="compositionally biased region" description="Polar residues" evidence="1">
    <location>
        <begin position="168"/>
        <end position="179"/>
    </location>
</feature>
<dbReference type="Gene3D" id="2.160.20.120">
    <property type="match status" value="2"/>
</dbReference>
<feature type="region of interest" description="Disordered" evidence="1">
    <location>
        <begin position="167"/>
        <end position="188"/>
    </location>
</feature>
<feature type="domain" description="Putative auto-transporter adhesin head GIN" evidence="3">
    <location>
        <begin position="117"/>
        <end position="172"/>
    </location>
</feature>
<gene>
    <name evidence="4" type="ORF">GCM10008942_37980</name>
</gene>
<keyword evidence="5" id="KW-1185">Reference proteome</keyword>
<evidence type="ECO:0000313" key="5">
    <source>
        <dbReference type="Proteomes" id="UP001499951"/>
    </source>
</evidence>
<sequence>MIRVVAAAATLALLTGAALAGTDMNFPTFTGINVHGGGSVVLRHGPVQRVTVIKGDMSKIDLHMSGNTLDISPCKKWLSCWGSNPLEVEIVSPKIENFEIHGGGELKAVGDFPKQPTLRADVHGGGDLDCRAIPADSVTANVHGGGDAYVNAISSINAEVHGGGDLTYTGNPPHISSQTHGGGSIHKQ</sequence>
<feature type="chain" id="PRO_5046686684" description="Putative auto-transporter adhesin head GIN domain-containing protein" evidence="2">
    <location>
        <begin position="21"/>
        <end position="188"/>
    </location>
</feature>
<evidence type="ECO:0000259" key="3">
    <source>
        <dbReference type="Pfam" id="PF10988"/>
    </source>
</evidence>
<evidence type="ECO:0000256" key="1">
    <source>
        <dbReference type="SAM" id="MobiDB-lite"/>
    </source>
</evidence>
<name>A0ABN1F9N2_9PROT</name>
<dbReference type="Pfam" id="PF10988">
    <property type="entry name" value="DUF2807"/>
    <property type="match status" value="2"/>
</dbReference>
<dbReference type="RefSeq" id="WP_166929329.1">
    <property type="nucleotide sequence ID" value="NZ_BAAADD010000011.1"/>
</dbReference>
<proteinExistence type="predicted"/>
<keyword evidence="2" id="KW-0732">Signal</keyword>
<comment type="caution">
    <text evidence="4">The sequence shown here is derived from an EMBL/GenBank/DDBJ whole genome shotgun (WGS) entry which is preliminary data.</text>
</comment>
<evidence type="ECO:0000256" key="2">
    <source>
        <dbReference type="SAM" id="SignalP"/>
    </source>
</evidence>
<dbReference type="InterPro" id="IPR021255">
    <property type="entry name" value="DUF2807"/>
</dbReference>